<dbReference type="EMBL" id="LR134479">
    <property type="protein sequence ID" value="VEI22327.1"/>
    <property type="molecule type" value="Genomic_DNA"/>
</dbReference>
<keyword evidence="1" id="KW-1133">Transmembrane helix</keyword>
<gene>
    <name evidence="2" type="ORF">NCTC10207_00402</name>
</gene>
<keyword evidence="1" id="KW-0472">Membrane</keyword>
<feature type="transmembrane region" description="Helical" evidence="1">
    <location>
        <begin position="31"/>
        <end position="55"/>
    </location>
</feature>
<evidence type="ECO:0000313" key="3">
    <source>
        <dbReference type="Proteomes" id="UP000282386"/>
    </source>
</evidence>
<name>A0A7Z9A1E4_9MICC</name>
<dbReference type="Proteomes" id="UP000282386">
    <property type="component" value="Chromosome"/>
</dbReference>
<evidence type="ECO:0000313" key="2">
    <source>
        <dbReference type="EMBL" id="VEI22327.1"/>
    </source>
</evidence>
<proteinExistence type="predicted"/>
<keyword evidence="1" id="KW-0812">Transmembrane</keyword>
<organism evidence="2 3">
    <name type="scientific">Rothia aeria</name>
    <dbReference type="NCBI Taxonomy" id="172042"/>
    <lineage>
        <taxon>Bacteria</taxon>
        <taxon>Bacillati</taxon>
        <taxon>Actinomycetota</taxon>
        <taxon>Actinomycetes</taxon>
        <taxon>Micrococcales</taxon>
        <taxon>Micrococcaceae</taxon>
        <taxon>Rothia</taxon>
    </lineage>
</organism>
<accession>A0A7Z9A1E4</accession>
<evidence type="ECO:0008006" key="4">
    <source>
        <dbReference type="Google" id="ProtNLM"/>
    </source>
</evidence>
<feature type="transmembrane region" description="Helical" evidence="1">
    <location>
        <begin position="67"/>
        <end position="87"/>
    </location>
</feature>
<dbReference type="AlphaFoldDB" id="A0A7Z9A1E4"/>
<protein>
    <recommendedName>
        <fullName evidence="4">Pentapeptide repeat-containing protein</fullName>
    </recommendedName>
</protein>
<reference evidence="2 3" key="1">
    <citation type="submission" date="2018-12" db="EMBL/GenBank/DDBJ databases">
        <authorList>
            <consortium name="Pathogen Informatics"/>
        </authorList>
    </citation>
    <scope>NUCLEOTIDE SEQUENCE [LARGE SCALE GENOMIC DNA]</scope>
    <source>
        <strain evidence="2 3">NCTC10207</strain>
    </source>
</reference>
<evidence type="ECO:0000256" key="1">
    <source>
        <dbReference type="SAM" id="Phobius"/>
    </source>
</evidence>
<sequence>MSEEREDVETKSSDSPGVYQQTKFMAWFEKAFPWLLVIGAALGLTLMIILPIIFFQEKTAEQLLAQSNLRLALLYTTGGVIAALGLLETYRKNTNDRAKANADIKAALKSQDHQTKVLKEQIRQFDENAFKERKAERRERYTKAVEQLGDEKAPIRMGGVYTLVGLVDEWLEEKSLSDDERFKEGQVIINNLCAYIRSPFTLASHYDELSQDSPTPEGIYKDKKEEFYIDKAILDSEADVRLSIINQIHKNIQWIPKDSTEKFSIDNKFNENKIYKGSWSIFEYNFSGSVFFYDINFSKSYWENKLDISNSKFLLNPKEKENSKISYFSESIYNQAAYFRNCLHKRGVEFNNSVYKGEVDFGESSYDGYAAFNDSTYYKPANLDFSVYNNGFLANHSTYHNSVYFHDSIYKNIAAFNNSKYYKEANFSNSIYLKTSSFTHSTYEAKSEFHDSIYYEPVIFGEYTTYNGKANFSNSIYHSEVLIGASLYKALADFRNSMYIDKADFSYSAFHGSHYFDGSVFYKSINLYGSVSKKENPQFTYNHPTYTDLRAEYDITNQRTVLLSPYGNNFNIFINTEQPTPNISDVLSNCVYTNSLEPEQKEEYREITSKISNTMEKFKTAQNVQDKDKYLNVFREENYKLSEWGNKVTTITIKDGLDTSSHEKIKED</sequence>
<dbReference type="RefSeq" id="WP_186335910.1">
    <property type="nucleotide sequence ID" value="NZ_LR134479.1"/>
</dbReference>